<protein>
    <submittedName>
        <fullName evidence="1">Pentapeptide repeat protein</fullName>
    </submittedName>
</protein>
<dbReference type="EMBL" id="HQ291105">
    <property type="protein sequence ID" value="ADO19053.1"/>
    <property type="molecule type" value="Genomic_DNA"/>
</dbReference>
<dbReference type="AlphaFoldDB" id="E7DPP5"/>
<accession>E7DPP5</accession>
<sequence length="78" mass="8816">MENPQLLDLARRPVMTELILEALPDIEAGKPVDCRGFTCTRYGGKLNGILRAIVRLLLWQKSYTFCANFLGKCCLQTK</sequence>
<gene>
    <name evidence="1" type="ORF">Nfla_3301</name>
</gene>
<evidence type="ECO:0000313" key="1">
    <source>
        <dbReference type="EMBL" id="ADO19053.1"/>
    </source>
</evidence>
<reference evidence="1" key="1">
    <citation type="journal article" date="2011" name="Acta Physiol. Plant.">
        <title>An investigation on the genetic background of Nostoc flagelliforme by similarity analysis of its partial genomic DNA and phylogenetic comparison of deduced related species.</title>
        <authorList>
            <person name="Gao X."/>
            <person name="Liu K."/>
            <person name="Qiu B.S."/>
        </authorList>
    </citation>
    <scope>NUCLEOTIDE SEQUENCE</scope>
    <source>
        <strain evidence="1">Sunitezuoqi</strain>
    </source>
</reference>
<name>E7DPP5_9NOSO</name>
<proteinExistence type="predicted"/>
<organism evidence="1">
    <name type="scientific">Nostoc flagelliforme str. Sunitezuoqi</name>
    <dbReference type="NCBI Taxonomy" id="676037"/>
    <lineage>
        <taxon>Bacteria</taxon>
        <taxon>Bacillati</taxon>
        <taxon>Cyanobacteriota</taxon>
        <taxon>Cyanophyceae</taxon>
        <taxon>Nostocales</taxon>
        <taxon>Nostocaceae</taxon>
        <taxon>Nostoc</taxon>
    </lineage>
</organism>